<reference evidence="4" key="1">
    <citation type="submission" date="2021-02" db="EMBL/GenBank/DDBJ databases">
        <title>Genome sequence Cadophora malorum strain M34.</title>
        <authorList>
            <person name="Stefanovic E."/>
            <person name="Vu D."/>
            <person name="Scully C."/>
            <person name="Dijksterhuis J."/>
            <person name="Roader J."/>
            <person name="Houbraken J."/>
        </authorList>
    </citation>
    <scope>NUCLEOTIDE SEQUENCE</scope>
    <source>
        <strain evidence="4">M34</strain>
    </source>
</reference>
<dbReference type="PROSITE" id="PS00061">
    <property type="entry name" value="ADH_SHORT"/>
    <property type="match status" value="1"/>
</dbReference>
<name>A0A8H7T7L7_9HELO</name>
<dbReference type="Gene3D" id="3.40.50.720">
    <property type="entry name" value="NAD(P)-binding Rossmann-like Domain"/>
    <property type="match status" value="1"/>
</dbReference>
<dbReference type="SUPFAM" id="SSF51735">
    <property type="entry name" value="NAD(P)-binding Rossmann-fold domains"/>
    <property type="match status" value="1"/>
</dbReference>
<organism evidence="4 5">
    <name type="scientific">Cadophora malorum</name>
    <dbReference type="NCBI Taxonomy" id="108018"/>
    <lineage>
        <taxon>Eukaryota</taxon>
        <taxon>Fungi</taxon>
        <taxon>Dikarya</taxon>
        <taxon>Ascomycota</taxon>
        <taxon>Pezizomycotina</taxon>
        <taxon>Leotiomycetes</taxon>
        <taxon>Helotiales</taxon>
        <taxon>Ploettnerulaceae</taxon>
        <taxon>Cadophora</taxon>
    </lineage>
</organism>
<dbReference type="PANTHER" id="PTHR43180">
    <property type="entry name" value="3-OXOACYL-(ACYL-CARRIER-PROTEIN) REDUCTASE (AFU_ORTHOLOGUE AFUA_6G11210)"/>
    <property type="match status" value="1"/>
</dbReference>
<dbReference type="GO" id="GO:0016491">
    <property type="term" value="F:oxidoreductase activity"/>
    <property type="evidence" value="ECO:0007669"/>
    <property type="project" value="UniProtKB-KW"/>
</dbReference>
<dbReference type="EMBL" id="JAFJYH010000288">
    <property type="protein sequence ID" value="KAG4413957.1"/>
    <property type="molecule type" value="Genomic_DNA"/>
</dbReference>
<dbReference type="InterPro" id="IPR020904">
    <property type="entry name" value="Sc_DH/Rdtase_CS"/>
</dbReference>
<evidence type="ECO:0000256" key="1">
    <source>
        <dbReference type="ARBA" id="ARBA00006484"/>
    </source>
</evidence>
<evidence type="ECO:0000256" key="3">
    <source>
        <dbReference type="ARBA" id="ARBA00023002"/>
    </source>
</evidence>
<accession>A0A8H7T7L7</accession>
<gene>
    <name evidence="4" type="ORF">IFR04_012924</name>
</gene>
<comment type="similarity">
    <text evidence="1">Belongs to the short-chain dehydrogenases/reductases (SDR) family.</text>
</comment>
<dbReference type="Proteomes" id="UP000664132">
    <property type="component" value="Unassembled WGS sequence"/>
</dbReference>
<comment type="caution">
    <text evidence="4">The sequence shown here is derived from an EMBL/GenBank/DDBJ whole genome shotgun (WGS) entry which is preliminary data.</text>
</comment>
<dbReference type="PANTHER" id="PTHR43180:SF33">
    <property type="entry name" value="15-HYDROXYPROSTAGLANDIN DEHYDROGENASE [NAD(+)]-LIKE"/>
    <property type="match status" value="1"/>
</dbReference>
<dbReference type="Pfam" id="PF00106">
    <property type="entry name" value="adh_short"/>
    <property type="match status" value="1"/>
</dbReference>
<keyword evidence="3" id="KW-0560">Oxidoreductase</keyword>
<proteinExistence type="inferred from homology"/>
<sequence length="290" mass="31267">MTTLHPIEEHELKTLAGKTIIVTGGASGIGRATVLLAHAAGANIAVADLNESDGKRLETELKERILFVQTDVTVWESVIALFEATVQCFGGVDSVFANAGGAFPDGFLDDEVDEGGKLRAPSMKSIEVNLYGAVYTSKAAIHYFGKESYKQHQLVLTGSAASFLDTPPLFLYGASKAGVLGLMRGLRSTTRAKNITVNMIAPWMTVTAQVPDWLKKVWGDLPANDPEGVARALVIPLLRPELNGRTIWVAGNKAIELEQRLDTIRPQWMGEELSASIQEGQERMGAGDSF</sequence>
<evidence type="ECO:0000313" key="5">
    <source>
        <dbReference type="Proteomes" id="UP000664132"/>
    </source>
</evidence>
<evidence type="ECO:0008006" key="6">
    <source>
        <dbReference type="Google" id="ProtNLM"/>
    </source>
</evidence>
<dbReference type="AlphaFoldDB" id="A0A8H7T7L7"/>
<protein>
    <recommendedName>
        <fullName evidence="6">NAD(P)-binding protein</fullName>
    </recommendedName>
</protein>
<dbReference type="PRINTS" id="PR00081">
    <property type="entry name" value="GDHRDH"/>
</dbReference>
<keyword evidence="5" id="KW-1185">Reference proteome</keyword>
<keyword evidence="2" id="KW-0521">NADP</keyword>
<dbReference type="OrthoDB" id="37659at2759"/>
<evidence type="ECO:0000256" key="2">
    <source>
        <dbReference type="ARBA" id="ARBA00022857"/>
    </source>
</evidence>
<dbReference type="InterPro" id="IPR036291">
    <property type="entry name" value="NAD(P)-bd_dom_sf"/>
</dbReference>
<evidence type="ECO:0000313" key="4">
    <source>
        <dbReference type="EMBL" id="KAG4413957.1"/>
    </source>
</evidence>
<dbReference type="InterPro" id="IPR002347">
    <property type="entry name" value="SDR_fam"/>
</dbReference>